<dbReference type="AlphaFoldDB" id="N0BCM6"/>
<keyword evidence="5" id="KW-0418">Kinase</keyword>
<keyword evidence="12" id="KW-1185">Reference proteome</keyword>
<evidence type="ECO:0000256" key="4">
    <source>
        <dbReference type="ARBA" id="ARBA00022679"/>
    </source>
</evidence>
<proteinExistence type="predicted"/>
<dbReference type="InterPro" id="IPR013656">
    <property type="entry name" value="PAS_4"/>
</dbReference>
<evidence type="ECO:0000259" key="9">
    <source>
        <dbReference type="PROSITE" id="PS50112"/>
    </source>
</evidence>
<name>N0BCM6_9EURY</name>
<dbReference type="eggNOG" id="arCOG02387">
    <property type="taxonomic scope" value="Archaea"/>
</dbReference>
<evidence type="ECO:0000256" key="6">
    <source>
        <dbReference type="PROSITE-ProRule" id="PRU00169"/>
    </source>
</evidence>
<dbReference type="SMART" id="SM00091">
    <property type="entry name" value="PAS"/>
    <property type="match status" value="3"/>
</dbReference>
<evidence type="ECO:0000313" key="12">
    <source>
        <dbReference type="Proteomes" id="UP000013307"/>
    </source>
</evidence>
<feature type="domain" description="PAC" evidence="10">
    <location>
        <begin position="210"/>
        <end position="261"/>
    </location>
</feature>
<dbReference type="InterPro" id="IPR035965">
    <property type="entry name" value="PAS-like_dom_sf"/>
</dbReference>
<dbReference type="Proteomes" id="UP000013307">
    <property type="component" value="Chromosome"/>
</dbReference>
<dbReference type="KEGG" id="ast:Asulf_00750"/>
<dbReference type="Gene3D" id="3.30.450.40">
    <property type="match status" value="1"/>
</dbReference>
<dbReference type="InterPro" id="IPR029016">
    <property type="entry name" value="GAF-like_dom_sf"/>
</dbReference>
<feature type="modified residue" description="4-aspartylphosphate" evidence="6">
    <location>
        <position position="52"/>
    </location>
</feature>
<dbReference type="InterPro" id="IPR001789">
    <property type="entry name" value="Sig_transdc_resp-reg_receiver"/>
</dbReference>
<feature type="domain" description="Response regulatory" evidence="8">
    <location>
        <begin position="2"/>
        <end position="117"/>
    </location>
</feature>
<dbReference type="PROSITE" id="PS50112">
    <property type="entry name" value="PAS"/>
    <property type="match status" value="2"/>
</dbReference>
<dbReference type="GeneID" id="15392391"/>
<evidence type="ECO:0000256" key="1">
    <source>
        <dbReference type="ARBA" id="ARBA00000085"/>
    </source>
</evidence>
<dbReference type="InterPro" id="IPR052162">
    <property type="entry name" value="Sensor_kinase/Photoreceptor"/>
</dbReference>
<dbReference type="SMART" id="SM00388">
    <property type="entry name" value="HisKA"/>
    <property type="match status" value="1"/>
</dbReference>
<dbReference type="NCBIfam" id="TIGR00229">
    <property type="entry name" value="sensory_box"/>
    <property type="match status" value="3"/>
</dbReference>
<dbReference type="RefSeq" id="WP_015590362.1">
    <property type="nucleotide sequence ID" value="NC_021169.1"/>
</dbReference>
<evidence type="ECO:0000313" key="11">
    <source>
        <dbReference type="EMBL" id="AGK60763.1"/>
    </source>
</evidence>
<dbReference type="Pfam" id="PF00512">
    <property type="entry name" value="HisKA"/>
    <property type="match status" value="1"/>
</dbReference>
<feature type="domain" description="PAS" evidence="9">
    <location>
        <begin position="262"/>
        <end position="332"/>
    </location>
</feature>
<dbReference type="PROSITE" id="PS50110">
    <property type="entry name" value="RESPONSE_REGULATORY"/>
    <property type="match status" value="1"/>
</dbReference>
<dbReference type="InterPro" id="IPR003661">
    <property type="entry name" value="HisK_dim/P_dom"/>
</dbReference>
<evidence type="ECO:0000256" key="7">
    <source>
        <dbReference type="SAM" id="Coils"/>
    </source>
</evidence>
<dbReference type="PROSITE" id="PS50113">
    <property type="entry name" value="PAC"/>
    <property type="match status" value="2"/>
</dbReference>
<sequence length="729" mass="85015">MRVMLIDNNPDDIILTTRELKKEFDDVEVLEILDEKEFLNALEEEFDVVITDYQLKWGTGIDILKKIREKHPFWPVIMFTETSNEEVAIKAMKAGLDDYVLKSPKHFIRLSVAVKVAIEKKKKEKELEIYRRELEKSEKKYSELWNNANDMLYLLTPDGTFIDANKLTLNTFGYTKESLGKLSFKDIIADEHLEKALNDLQEIVSSGKEISQEYLCKTRDGKQIWVEIRSHPIFENGKIVAIQGIARDVTDRKRFEEELIKKERKYRDLFENSLDLIVITNLRGEFIEVNKTFEKVLGYSKEEIIGKNYREFLPEECANEIFKEYNRAFRSGKNIYGIELEVFAKDGKKIVLEGNVRMIKENGKIVAFHGNFRDITPRKRLENELKDSEEKFRKIFELSPSHIAILDENGVFLELNPAMKSSIKLDAVGKSLYEIFPRDVAKKRMDYLKKMFETNEIIIFEDSRNGEYFRNFLVPLELKGKRYCLLISKDLTELIRLNKLLKTIDRINDLLVKEKDITLLLRRACEYLSTLEEYYSVWVGTLEKNIVKTIAYDGEKTPHPGEFDVQGCMLKALQKDGFIVQNIKDREENCPFYDGDAFSCIVFPMKVDDTTKGFITIHSKILPNGEEIELLSTLANDLAFAIKAFELEEAKKRAFRQIEDNIEKFAILVDQIRNPLSVISGTAEMKVKNKEIAELILKQVEAINDLVKRLDDGWLESEKVREFLKQFFR</sequence>
<organism evidence="11 12">
    <name type="scientific">Archaeoglobus sulfaticallidus PM70-1</name>
    <dbReference type="NCBI Taxonomy" id="387631"/>
    <lineage>
        <taxon>Archaea</taxon>
        <taxon>Methanobacteriati</taxon>
        <taxon>Methanobacteriota</taxon>
        <taxon>Archaeoglobi</taxon>
        <taxon>Archaeoglobales</taxon>
        <taxon>Archaeoglobaceae</taxon>
        <taxon>Archaeoglobus</taxon>
    </lineage>
</organism>
<feature type="domain" description="PAS" evidence="9">
    <location>
        <begin position="137"/>
        <end position="207"/>
    </location>
</feature>
<dbReference type="InterPro" id="IPR001610">
    <property type="entry name" value="PAC"/>
</dbReference>
<dbReference type="OrthoDB" id="30671at2157"/>
<dbReference type="STRING" id="387631.Asulf_00750"/>
<dbReference type="Gene3D" id="3.40.50.2300">
    <property type="match status" value="1"/>
</dbReference>
<dbReference type="InterPro" id="IPR000014">
    <property type="entry name" value="PAS"/>
</dbReference>
<dbReference type="CDD" id="cd00156">
    <property type="entry name" value="REC"/>
    <property type="match status" value="1"/>
</dbReference>
<dbReference type="SUPFAM" id="SSF52172">
    <property type="entry name" value="CheY-like"/>
    <property type="match status" value="1"/>
</dbReference>
<evidence type="ECO:0000256" key="3">
    <source>
        <dbReference type="ARBA" id="ARBA00022553"/>
    </source>
</evidence>
<dbReference type="Pfam" id="PF08448">
    <property type="entry name" value="PAS_4"/>
    <property type="match status" value="1"/>
</dbReference>
<feature type="coiled-coil region" evidence="7">
    <location>
        <begin position="113"/>
        <end position="147"/>
    </location>
</feature>
<dbReference type="GO" id="GO:0000155">
    <property type="term" value="F:phosphorelay sensor kinase activity"/>
    <property type="evidence" value="ECO:0007669"/>
    <property type="project" value="InterPro"/>
</dbReference>
<feature type="domain" description="PAC" evidence="10">
    <location>
        <begin position="336"/>
        <end position="387"/>
    </location>
</feature>
<gene>
    <name evidence="11" type="ORF">Asulf_00750</name>
</gene>
<dbReference type="PANTHER" id="PTHR43304:SF1">
    <property type="entry name" value="PAC DOMAIN-CONTAINING PROTEIN"/>
    <property type="match status" value="1"/>
</dbReference>
<dbReference type="CDD" id="cd00130">
    <property type="entry name" value="PAS"/>
    <property type="match status" value="2"/>
</dbReference>
<keyword evidence="7" id="KW-0175">Coiled coil</keyword>
<evidence type="ECO:0000256" key="5">
    <source>
        <dbReference type="ARBA" id="ARBA00022777"/>
    </source>
</evidence>
<dbReference type="Pfam" id="PF00072">
    <property type="entry name" value="Response_reg"/>
    <property type="match status" value="1"/>
</dbReference>
<evidence type="ECO:0000259" key="8">
    <source>
        <dbReference type="PROSITE" id="PS50110"/>
    </source>
</evidence>
<dbReference type="InterPro" id="IPR000700">
    <property type="entry name" value="PAS-assoc_C"/>
</dbReference>
<dbReference type="InterPro" id="IPR011006">
    <property type="entry name" value="CheY-like_superfamily"/>
</dbReference>
<keyword evidence="3 6" id="KW-0597">Phosphoprotein</keyword>
<dbReference type="Gene3D" id="3.30.450.20">
    <property type="entry name" value="PAS domain"/>
    <property type="match status" value="3"/>
</dbReference>
<evidence type="ECO:0000256" key="2">
    <source>
        <dbReference type="ARBA" id="ARBA00012438"/>
    </source>
</evidence>
<dbReference type="EC" id="2.7.13.3" evidence="2"/>
<keyword evidence="4" id="KW-0808">Transferase</keyword>
<accession>N0BCM6</accession>
<dbReference type="SUPFAM" id="SSF55785">
    <property type="entry name" value="PYP-like sensor domain (PAS domain)"/>
    <property type="match status" value="3"/>
</dbReference>
<dbReference type="EMBL" id="CP005290">
    <property type="protein sequence ID" value="AGK60763.1"/>
    <property type="molecule type" value="Genomic_DNA"/>
</dbReference>
<comment type="catalytic activity">
    <reaction evidence="1">
        <text>ATP + protein L-histidine = ADP + protein N-phospho-L-histidine.</text>
        <dbReference type="EC" id="2.7.13.3"/>
    </reaction>
</comment>
<dbReference type="SUPFAM" id="SSF55781">
    <property type="entry name" value="GAF domain-like"/>
    <property type="match status" value="1"/>
</dbReference>
<dbReference type="SMART" id="SM00448">
    <property type="entry name" value="REC"/>
    <property type="match status" value="1"/>
</dbReference>
<dbReference type="PANTHER" id="PTHR43304">
    <property type="entry name" value="PHYTOCHROME-LIKE PROTEIN CPH1"/>
    <property type="match status" value="1"/>
</dbReference>
<dbReference type="Pfam" id="PF13426">
    <property type="entry name" value="PAS_9"/>
    <property type="match status" value="2"/>
</dbReference>
<dbReference type="CDD" id="cd00082">
    <property type="entry name" value="HisKA"/>
    <property type="match status" value="1"/>
</dbReference>
<reference evidence="11 12" key="1">
    <citation type="journal article" date="2013" name="Genome Announc.">
        <title>Complete Genome Sequence of the Thermophilic and Facultatively Chemolithoautotrophic Sulfate Reducer Archaeoglobus sulfaticallidus Strain PM70-1T.</title>
        <authorList>
            <person name="Stokke R."/>
            <person name="Hocking W.P."/>
            <person name="Steinsbu B.O."/>
            <person name="Steen I.H."/>
        </authorList>
    </citation>
    <scope>NUCLEOTIDE SEQUENCE [LARGE SCALE GENOMIC DNA]</scope>
    <source>
        <strain evidence="11">PM70-1</strain>
    </source>
</reference>
<dbReference type="SMART" id="SM00086">
    <property type="entry name" value="PAC"/>
    <property type="match status" value="2"/>
</dbReference>
<protein>
    <recommendedName>
        <fullName evidence="2">histidine kinase</fullName>
        <ecNumber evidence="2">2.7.13.3</ecNumber>
    </recommendedName>
</protein>
<dbReference type="HOGENOM" id="CLU_396708_0_0_2"/>
<evidence type="ECO:0000259" key="10">
    <source>
        <dbReference type="PROSITE" id="PS50113"/>
    </source>
</evidence>
<dbReference type="eggNOG" id="arCOG06538">
    <property type="taxonomic scope" value="Archaea"/>
</dbReference>